<dbReference type="EMBL" id="FLYE01000046">
    <property type="protein sequence ID" value="SCA57892.1"/>
    <property type="molecule type" value="Genomic_DNA"/>
</dbReference>
<evidence type="ECO:0000256" key="2">
    <source>
        <dbReference type="ARBA" id="ARBA00023136"/>
    </source>
</evidence>
<keyword evidence="7" id="KW-1185">Reference proteome</keyword>
<proteinExistence type="predicted"/>
<dbReference type="STRING" id="1867952.MTBPR1_70164"/>
<dbReference type="InterPro" id="IPR025713">
    <property type="entry name" value="MotB-like_N_dom"/>
</dbReference>
<keyword evidence="4" id="KW-0812">Transmembrane</keyword>
<dbReference type="RefSeq" id="WP_069189893.1">
    <property type="nucleotide sequence ID" value="NZ_FLYE01000046.1"/>
</dbReference>
<protein>
    <submittedName>
        <fullName evidence="6">Putative PPE-repeat protein (Cell mobility)</fullName>
    </submittedName>
</protein>
<evidence type="ECO:0000313" key="6">
    <source>
        <dbReference type="EMBL" id="SCA57892.1"/>
    </source>
</evidence>
<evidence type="ECO:0000256" key="1">
    <source>
        <dbReference type="ARBA" id="ARBA00004370"/>
    </source>
</evidence>
<dbReference type="AlphaFoldDB" id="A0A1C3RKP5"/>
<accession>A0A1C3RKP5</accession>
<reference evidence="6 7" key="1">
    <citation type="submission" date="2016-07" db="EMBL/GenBank/DDBJ databases">
        <authorList>
            <person name="Lefevre C.T."/>
        </authorList>
    </citation>
    <scope>NUCLEOTIDE SEQUENCE [LARGE SCALE GENOMIC DNA]</scope>
    <source>
        <strain evidence="6">PR1</strain>
    </source>
</reference>
<dbReference type="Gene3D" id="3.30.1330.60">
    <property type="entry name" value="OmpA-like domain"/>
    <property type="match status" value="1"/>
</dbReference>
<dbReference type="SUPFAM" id="SSF103088">
    <property type="entry name" value="OmpA-like"/>
    <property type="match status" value="1"/>
</dbReference>
<gene>
    <name evidence="6" type="ORF">MTBPR1_70164</name>
</gene>
<dbReference type="OrthoDB" id="7365880at2"/>
<keyword evidence="4" id="KW-1133">Transmembrane helix</keyword>
<sequence>MNRVRANFNGGDRPKSDAGRTITLFLSLYLLVLAFFILLVSISSMEEVKSKALMESLSSTFSSVLPPRMDLTAFNATTGEFLAADEFQRQVTGLFSTVIGVVKVDAIQPGRLMRIELDGDGLFELDQDVIREGQYGFMDRLVAALSANPPGLRFEMEFVVPTAWSSQQTLPTDQSLAIRRAGAFARDLLNRGAPPGSVSIGMKGSNDKTVEIWFHIRGRMENRIKFEESPLIKMPKKVEALPEKVIPAPVTLAPVQMDDGGVSAILPLAPEPLPQTIPESVPQETKPDGLLEITPPKLRLGVQQ</sequence>
<feature type="domain" description="Motility protein B-like N-terminal" evidence="5">
    <location>
        <begin position="30"/>
        <end position="61"/>
    </location>
</feature>
<organism evidence="6 7">
    <name type="scientific">Candidatus Terasakiella magnetica</name>
    <dbReference type="NCBI Taxonomy" id="1867952"/>
    <lineage>
        <taxon>Bacteria</taxon>
        <taxon>Pseudomonadati</taxon>
        <taxon>Pseudomonadota</taxon>
        <taxon>Alphaproteobacteria</taxon>
        <taxon>Rhodospirillales</taxon>
        <taxon>Terasakiellaceae</taxon>
        <taxon>Terasakiella</taxon>
    </lineage>
</organism>
<dbReference type="Pfam" id="PF13677">
    <property type="entry name" value="MotB_plug"/>
    <property type="match status" value="1"/>
</dbReference>
<evidence type="ECO:0000259" key="5">
    <source>
        <dbReference type="Pfam" id="PF13677"/>
    </source>
</evidence>
<feature type="region of interest" description="Disordered" evidence="3">
    <location>
        <begin position="271"/>
        <end position="292"/>
    </location>
</feature>
<dbReference type="GO" id="GO:0016020">
    <property type="term" value="C:membrane"/>
    <property type="evidence" value="ECO:0007669"/>
    <property type="project" value="UniProtKB-SubCell"/>
</dbReference>
<keyword evidence="2 4" id="KW-0472">Membrane</keyword>
<evidence type="ECO:0000313" key="7">
    <source>
        <dbReference type="Proteomes" id="UP000231658"/>
    </source>
</evidence>
<comment type="subcellular location">
    <subcellularLocation>
        <location evidence="1">Membrane</location>
    </subcellularLocation>
</comment>
<evidence type="ECO:0000256" key="4">
    <source>
        <dbReference type="SAM" id="Phobius"/>
    </source>
</evidence>
<name>A0A1C3RKP5_9PROT</name>
<feature type="transmembrane region" description="Helical" evidence="4">
    <location>
        <begin position="21"/>
        <end position="42"/>
    </location>
</feature>
<evidence type="ECO:0000256" key="3">
    <source>
        <dbReference type="SAM" id="MobiDB-lite"/>
    </source>
</evidence>
<dbReference type="Proteomes" id="UP000231658">
    <property type="component" value="Unassembled WGS sequence"/>
</dbReference>
<dbReference type="InterPro" id="IPR036737">
    <property type="entry name" value="OmpA-like_sf"/>
</dbReference>